<dbReference type="PROSITE" id="PS51257">
    <property type="entry name" value="PROKAR_LIPOPROTEIN"/>
    <property type="match status" value="1"/>
</dbReference>
<evidence type="ECO:0000313" key="3">
    <source>
        <dbReference type="EMBL" id="NHK28151.1"/>
    </source>
</evidence>
<dbReference type="Proteomes" id="UP000621856">
    <property type="component" value="Unassembled WGS sequence"/>
</dbReference>
<dbReference type="Proteomes" id="UP000818603">
    <property type="component" value="Unassembled WGS sequence"/>
</dbReference>
<reference evidence="2" key="3">
    <citation type="submission" date="2020-09" db="EMBL/GenBank/DDBJ databases">
        <authorList>
            <person name="Sun Q."/>
            <person name="Zhou Y."/>
        </authorList>
    </citation>
    <scope>NUCLEOTIDE SEQUENCE</scope>
    <source>
        <strain evidence="2">CGMCC 1.14984</strain>
    </source>
</reference>
<reference evidence="2" key="1">
    <citation type="journal article" date="2014" name="Int. J. Syst. Evol. Microbiol.">
        <title>Complete genome sequence of Corynebacterium casei LMG S-19264T (=DSM 44701T), isolated from a smear-ripened cheese.</title>
        <authorList>
            <consortium name="US DOE Joint Genome Institute (JGI-PGF)"/>
            <person name="Walter F."/>
            <person name="Albersmeier A."/>
            <person name="Kalinowski J."/>
            <person name="Ruckert C."/>
        </authorList>
    </citation>
    <scope>NUCLEOTIDE SEQUENCE</scope>
    <source>
        <strain evidence="2">CGMCC 1.14984</strain>
    </source>
</reference>
<evidence type="ECO:0000313" key="4">
    <source>
        <dbReference type="Proteomes" id="UP000621856"/>
    </source>
</evidence>
<dbReference type="EMBL" id="BMGZ01000002">
    <property type="protein sequence ID" value="GGH97616.1"/>
    <property type="molecule type" value="Genomic_DNA"/>
</dbReference>
<dbReference type="AlphaFoldDB" id="A0A8J3ER73"/>
<feature type="chain" id="PRO_5035168056" description="DUF3298 domain-containing protein" evidence="1">
    <location>
        <begin position="24"/>
        <end position="202"/>
    </location>
</feature>
<sequence>MRLVPSLILPVVMLAACSSEENAAAAASYDCGALQPLFESRTDAVPFEAVRTGNLMLGDTKLDDQYTTDVRVQDNRCTASVMKGFFGADANIYIVNCVAFQAGSLDNEANEAKAREIFNEVEAMVSSCLGSELVAETVEESADFDIYRKTTWDLENPPELETGSFRVDPVYLEMSYSPFMRGRGGPSGWLVELQLQEQREGE</sequence>
<gene>
    <name evidence="3" type="ORF">FF098_009575</name>
    <name evidence="2" type="ORF">GCM10011355_19270</name>
</gene>
<name>A0A8J3ER73_9PROT</name>
<comment type="caution">
    <text evidence="2">The sequence shown here is derived from an EMBL/GenBank/DDBJ whole genome shotgun (WGS) entry which is preliminary data.</text>
</comment>
<evidence type="ECO:0000256" key="1">
    <source>
        <dbReference type="SAM" id="SignalP"/>
    </source>
</evidence>
<dbReference type="EMBL" id="VCJR02000002">
    <property type="protein sequence ID" value="NHK28151.1"/>
    <property type="molecule type" value="Genomic_DNA"/>
</dbReference>
<reference evidence="3 5" key="2">
    <citation type="submission" date="2020-02" db="EMBL/GenBank/DDBJ databases">
        <title>Genome sequence of Parvularcula flava strain NH6-79.</title>
        <authorList>
            <person name="Abdul Karim M.H."/>
            <person name="Lam M.Q."/>
            <person name="Chen S.J."/>
            <person name="Yahya A."/>
            <person name="Shahir S."/>
            <person name="Shamsir M.S."/>
            <person name="Chong C.S."/>
        </authorList>
    </citation>
    <scope>NUCLEOTIDE SEQUENCE [LARGE SCALE GENOMIC DNA]</scope>
    <source>
        <strain evidence="3 5">NH6-79</strain>
    </source>
</reference>
<accession>A0A8J3ER73</accession>
<evidence type="ECO:0000313" key="5">
    <source>
        <dbReference type="Proteomes" id="UP000818603"/>
    </source>
</evidence>
<proteinExistence type="predicted"/>
<organism evidence="2 4">
    <name type="scientific">Aquisalinus luteolus</name>
    <dbReference type="NCBI Taxonomy" id="1566827"/>
    <lineage>
        <taxon>Bacteria</taxon>
        <taxon>Pseudomonadati</taxon>
        <taxon>Pseudomonadota</taxon>
        <taxon>Alphaproteobacteria</taxon>
        <taxon>Parvularculales</taxon>
        <taxon>Parvularculaceae</taxon>
        <taxon>Aquisalinus</taxon>
    </lineage>
</organism>
<keyword evidence="5" id="KW-1185">Reference proteome</keyword>
<evidence type="ECO:0000313" key="2">
    <source>
        <dbReference type="EMBL" id="GGH97616.1"/>
    </source>
</evidence>
<keyword evidence="1" id="KW-0732">Signal</keyword>
<dbReference type="RefSeq" id="WP_155139920.1">
    <property type="nucleotide sequence ID" value="NZ_BMGZ01000002.1"/>
</dbReference>
<feature type="signal peptide" evidence="1">
    <location>
        <begin position="1"/>
        <end position="23"/>
    </location>
</feature>
<protein>
    <recommendedName>
        <fullName evidence="6">DUF3298 domain-containing protein</fullName>
    </recommendedName>
</protein>
<evidence type="ECO:0008006" key="6">
    <source>
        <dbReference type="Google" id="ProtNLM"/>
    </source>
</evidence>